<reference evidence="3 4" key="1">
    <citation type="submission" date="2020-09" db="EMBL/GenBank/DDBJ databases">
        <title>Actinomycete isolated from the Camponotus japonicus Mayr.</title>
        <authorList>
            <person name="Gong X."/>
        </authorList>
    </citation>
    <scope>NUCLEOTIDE SEQUENCE [LARGE SCALE GENOMIC DNA]</scope>
    <source>
        <strain evidence="3 4">2C-HV3</strain>
    </source>
</reference>
<feature type="compositionally biased region" description="Basic and acidic residues" evidence="1">
    <location>
        <begin position="273"/>
        <end position="283"/>
    </location>
</feature>
<feature type="compositionally biased region" description="Low complexity" evidence="1">
    <location>
        <begin position="218"/>
        <end position="234"/>
    </location>
</feature>
<name>A0ABR8KXP3_9ACTN</name>
<evidence type="ECO:0000313" key="3">
    <source>
        <dbReference type="EMBL" id="MBD3142796.1"/>
    </source>
</evidence>
<feature type="compositionally biased region" description="Low complexity" evidence="1">
    <location>
        <begin position="333"/>
        <end position="397"/>
    </location>
</feature>
<dbReference type="RefSeq" id="WP_191050574.1">
    <property type="nucleotide sequence ID" value="NZ_JACXRZ010000004.1"/>
</dbReference>
<comment type="caution">
    <text evidence="3">The sequence shown here is derived from an EMBL/GenBank/DDBJ whole genome shotgun (WGS) entry which is preliminary data.</text>
</comment>
<feature type="compositionally biased region" description="Basic and acidic residues" evidence="1">
    <location>
        <begin position="169"/>
        <end position="178"/>
    </location>
</feature>
<protein>
    <submittedName>
        <fullName evidence="3">Uncharacterized protein</fullName>
    </submittedName>
</protein>
<proteinExistence type="predicted"/>
<organism evidence="3 4">
    <name type="scientific">Microbispora bryophytorum subsp. camponoti</name>
    <dbReference type="NCBI Taxonomy" id="1677852"/>
    <lineage>
        <taxon>Bacteria</taxon>
        <taxon>Bacillati</taxon>
        <taxon>Actinomycetota</taxon>
        <taxon>Actinomycetes</taxon>
        <taxon>Streptosporangiales</taxon>
        <taxon>Streptosporangiaceae</taxon>
        <taxon>Microbispora</taxon>
    </lineage>
</organism>
<evidence type="ECO:0000256" key="1">
    <source>
        <dbReference type="SAM" id="MobiDB-lite"/>
    </source>
</evidence>
<accession>A0ABR8KXP3</accession>
<keyword evidence="2" id="KW-1133">Transmembrane helix</keyword>
<feature type="transmembrane region" description="Helical" evidence="2">
    <location>
        <begin position="28"/>
        <end position="48"/>
    </location>
</feature>
<feature type="compositionally biased region" description="Low complexity" evidence="1">
    <location>
        <begin position="516"/>
        <end position="565"/>
    </location>
</feature>
<keyword evidence="4" id="KW-1185">Reference proteome</keyword>
<feature type="compositionally biased region" description="Polar residues" evidence="1">
    <location>
        <begin position="181"/>
        <end position="193"/>
    </location>
</feature>
<feature type="compositionally biased region" description="Basic and acidic residues" evidence="1">
    <location>
        <begin position="194"/>
        <end position="217"/>
    </location>
</feature>
<gene>
    <name evidence="3" type="ORF">IEQ31_06295</name>
</gene>
<keyword evidence="2" id="KW-0472">Membrane</keyword>
<feature type="compositionally biased region" description="Basic and acidic residues" evidence="1">
    <location>
        <begin position="237"/>
        <end position="249"/>
    </location>
</feature>
<dbReference type="Proteomes" id="UP000653231">
    <property type="component" value="Unassembled WGS sequence"/>
</dbReference>
<feature type="region of interest" description="Disordered" evidence="1">
    <location>
        <begin position="169"/>
        <end position="584"/>
    </location>
</feature>
<feature type="compositionally biased region" description="Low complexity" evidence="1">
    <location>
        <begin position="480"/>
        <end position="491"/>
    </location>
</feature>
<evidence type="ECO:0000313" key="4">
    <source>
        <dbReference type="Proteomes" id="UP000653231"/>
    </source>
</evidence>
<keyword evidence="2" id="KW-0812">Transmembrane</keyword>
<feature type="region of interest" description="Disordered" evidence="1">
    <location>
        <begin position="115"/>
        <end position="136"/>
    </location>
</feature>
<dbReference type="EMBL" id="JACXRZ010000004">
    <property type="protein sequence ID" value="MBD3142796.1"/>
    <property type="molecule type" value="Genomic_DNA"/>
</dbReference>
<evidence type="ECO:0000256" key="2">
    <source>
        <dbReference type="SAM" id="Phobius"/>
    </source>
</evidence>
<sequence>MILISAALVLAAIVLLIAGVVLGTPPLVMWSIVVSVLSAVCLLIGALLRRHELFPAGGRAAEGTAPTPQGSSVPQLAHVGAVSGAYGGALVGAPAHPVATPMVAAPPVTHHGALPPQTFPPQRTGPITRSPAGSGRGLAPDAIVLVIPGRKRFHLATCRQLVGRETEELTHEEAREEGFTPCTTCLPESSTRTAEPDKTPHRGDAARDDTARDDSMRAEAPTTTTPSAGTSGTTGREPSRSTPADREPPVARFPQPGVPGPRLPEPSDDEAREEPCETADKASGKTAGDGEADEHDGPARDTASQADGGTEGEEHAPVDWFGRGAPAESGAETTSPRSAASTPPSTPAGSTPPSSPSASSSAASSGSSSDSSAPSRPSATSWSAPAWSPPAAGSASGRADDETDDSLTDTAEHDWFVPGRVPLPWDPARSKATGEAGKETSSPGDGEPDGSADVDQAPGSPAASLPKATASRADDEQPGDDQSASGAADAKAASRPEDASTPPPAGARKPVEPAETRGAGRAGSAASAGSTTGPAPAAGSAAAGSTGKGTAKSTGTTGTAGAQSGEGEDDGADAAEPSADGDARVRVMVGTRRYHEAGCPLISGMGESGIETMTRAEADEAGLTPCSVCQNDR</sequence>